<reference evidence="1 2" key="1">
    <citation type="submission" date="2018-08" db="EMBL/GenBank/DDBJ databases">
        <title>Thalassotalea euphylliae genome.</title>
        <authorList>
            <person name="Summers S."/>
            <person name="Rice S.A."/>
            <person name="Freckelton M.L."/>
            <person name="Nedved B.T."/>
            <person name="Hadfield M.G."/>
        </authorList>
    </citation>
    <scope>NUCLEOTIDE SEQUENCE [LARGE SCALE GENOMIC DNA]</scope>
    <source>
        <strain evidence="1 2">H1</strain>
    </source>
</reference>
<dbReference type="Pfam" id="PF14592">
    <property type="entry name" value="Chondroitinas_B"/>
    <property type="match status" value="1"/>
</dbReference>
<dbReference type="RefSeq" id="WP_116006387.1">
    <property type="nucleotide sequence ID" value="NZ_QUOU01000001.1"/>
</dbReference>
<sequence>MYRLIAILLALICIGTATFFPYSKDDVLVNALKYSHLNIPQNEGLHRFALSKVKQIASALYRPTIYPKVIDLTGIGSSVKQPMYLTDSPFHIKVANTEQLFAAIKAAEPGEHIVLQPGIYVINQPQVPILTNGEKGAPITISAVQLGEVRLLMSGQEGFAVKARYWKFENLIFVGAKGHDGAIEHAIHLSGDADFVEISNNQFINFNAHIKSNGAPNSRGELDFPDGLLIANNDIYNQWKRNTKSPASPIDIVGGDSVIVKNNFIADFGKYGRQGYGTTYGAFMKGGGINGLFDNNIVMCEWRLPHTSPLDIRVGLSFGNGGTGSQFCADGKCEYEHVNGTMRNNTILNCVNDVGIYLNKAKNTLVENNAVRSSLGVDIRFEQSSADIVGNIIEGRVNQRNGASASLSDNIFE</sequence>
<evidence type="ECO:0008006" key="3">
    <source>
        <dbReference type="Google" id="ProtNLM"/>
    </source>
</evidence>
<dbReference type="InterPro" id="IPR011050">
    <property type="entry name" value="Pectin_lyase_fold/virulence"/>
</dbReference>
<dbReference type="AlphaFoldDB" id="A0A3E0TKZ9"/>
<dbReference type="InterPro" id="IPR012334">
    <property type="entry name" value="Pectin_lyas_fold"/>
</dbReference>
<evidence type="ECO:0000313" key="2">
    <source>
        <dbReference type="Proteomes" id="UP000256478"/>
    </source>
</evidence>
<dbReference type="SUPFAM" id="SSF51126">
    <property type="entry name" value="Pectin lyase-like"/>
    <property type="match status" value="1"/>
</dbReference>
<dbReference type="Gene3D" id="2.160.20.10">
    <property type="entry name" value="Single-stranded right-handed beta-helix, Pectin lyase-like"/>
    <property type="match status" value="1"/>
</dbReference>
<dbReference type="OrthoDB" id="5496540at2"/>
<gene>
    <name evidence="1" type="ORF">DXX93_00725</name>
</gene>
<comment type="caution">
    <text evidence="1">The sequence shown here is derived from an EMBL/GenBank/DDBJ whole genome shotgun (WGS) entry which is preliminary data.</text>
</comment>
<dbReference type="Proteomes" id="UP000256478">
    <property type="component" value="Unassembled WGS sequence"/>
</dbReference>
<dbReference type="EMBL" id="QUOU01000001">
    <property type="protein sequence ID" value="REL25224.1"/>
    <property type="molecule type" value="Genomic_DNA"/>
</dbReference>
<evidence type="ECO:0000313" key="1">
    <source>
        <dbReference type="EMBL" id="REL25224.1"/>
    </source>
</evidence>
<organism evidence="1 2">
    <name type="scientific">Thalassotalea euphylliae</name>
    <dbReference type="NCBI Taxonomy" id="1655234"/>
    <lineage>
        <taxon>Bacteria</taxon>
        <taxon>Pseudomonadati</taxon>
        <taxon>Pseudomonadota</taxon>
        <taxon>Gammaproteobacteria</taxon>
        <taxon>Alteromonadales</taxon>
        <taxon>Colwelliaceae</taxon>
        <taxon>Thalassotalea</taxon>
    </lineage>
</organism>
<name>A0A3E0TKZ9_9GAMM</name>
<protein>
    <recommendedName>
        <fullName evidence="3">Right handed beta helix domain-containing protein</fullName>
    </recommendedName>
</protein>
<proteinExistence type="predicted"/>
<dbReference type="InterPro" id="IPR039513">
    <property type="entry name" value="PL-6"/>
</dbReference>
<accession>A0A3E0TKZ9</accession>